<dbReference type="GO" id="GO:0006744">
    <property type="term" value="P:ubiquinone biosynthetic process"/>
    <property type="evidence" value="ECO:0007669"/>
    <property type="project" value="TreeGrafter"/>
</dbReference>
<dbReference type="GO" id="GO:0005739">
    <property type="term" value="C:mitochondrion"/>
    <property type="evidence" value="ECO:0007669"/>
    <property type="project" value="TreeGrafter"/>
</dbReference>
<dbReference type="InterPro" id="IPR008949">
    <property type="entry name" value="Isoprenoid_synthase_dom_sf"/>
</dbReference>
<dbReference type="CDD" id="cd00867">
    <property type="entry name" value="Trans_IPPS"/>
    <property type="match status" value="1"/>
</dbReference>
<keyword evidence="8" id="KW-1185">Reference proteome</keyword>
<accession>A0A5B7F583</accession>
<keyword evidence="6" id="KW-0414">Isoprene biosynthesis</keyword>
<dbReference type="Pfam" id="PF00348">
    <property type="entry name" value="polyprenyl_synt"/>
    <property type="match status" value="1"/>
</dbReference>
<evidence type="ECO:0000256" key="1">
    <source>
        <dbReference type="ARBA" id="ARBA00001946"/>
    </source>
</evidence>
<comment type="caution">
    <text evidence="7">The sequence shown here is derived from an EMBL/GenBank/DDBJ whole genome shotgun (WGS) entry which is preliminary data.</text>
</comment>
<dbReference type="EMBL" id="VSRR010005140">
    <property type="protein sequence ID" value="MPC41652.1"/>
    <property type="molecule type" value="Genomic_DNA"/>
</dbReference>
<dbReference type="PANTHER" id="PTHR12001:SF69">
    <property type="entry name" value="ALL TRANS-POLYPRENYL-DIPHOSPHATE SYNTHASE PDSS1"/>
    <property type="match status" value="1"/>
</dbReference>
<keyword evidence="4" id="KW-0479">Metal-binding</keyword>
<evidence type="ECO:0000313" key="8">
    <source>
        <dbReference type="Proteomes" id="UP000324222"/>
    </source>
</evidence>
<dbReference type="AlphaFoldDB" id="A0A5B7F583"/>
<proteinExistence type="inferred from homology"/>
<evidence type="ECO:0000256" key="5">
    <source>
        <dbReference type="ARBA" id="ARBA00022842"/>
    </source>
</evidence>
<gene>
    <name evidence="7" type="primary">PDSS1</name>
    <name evidence="7" type="ORF">E2C01_035252</name>
</gene>
<reference evidence="7 8" key="1">
    <citation type="submission" date="2019-05" db="EMBL/GenBank/DDBJ databases">
        <title>Another draft genome of Portunus trituberculatus and its Hox gene families provides insights of decapod evolution.</title>
        <authorList>
            <person name="Jeong J.-H."/>
            <person name="Song I."/>
            <person name="Kim S."/>
            <person name="Choi T."/>
            <person name="Kim D."/>
            <person name="Ryu S."/>
            <person name="Kim W."/>
        </authorList>
    </citation>
    <scope>NUCLEOTIDE SEQUENCE [LARGE SCALE GENOMIC DNA]</scope>
    <source>
        <tissue evidence="7">Muscle</tissue>
    </source>
</reference>
<evidence type="ECO:0000256" key="2">
    <source>
        <dbReference type="ARBA" id="ARBA00006706"/>
    </source>
</evidence>
<sequence length="208" mass="22873">MFVVLQAVMAGDYILSVASTMLARIRNEEVIVVLSQSSSMLTCEFDLYIDCLTDNDNVTLAASFDSKTTGTSTVVKCTVMSDLVQGEFMQLGSKENENERFAHYLKKTFKKTASLIAYSCKAVAILSGADDSLQEVAFHYSPFWDHCHSPCNSLPLRDVAQLAVAGGESMIYCGKTGNEHGNIIPVVRREGESKYCWEGSRLVTRGVQ</sequence>
<dbReference type="GO" id="GO:1990234">
    <property type="term" value="C:transferase complex"/>
    <property type="evidence" value="ECO:0007669"/>
    <property type="project" value="TreeGrafter"/>
</dbReference>
<keyword evidence="5" id="KW-0460">Magnesium</keyword>
<evidence type="ECO:0000313" key="7">
    <source>
        <dbReference type="EMBL" id="MPC41652.1"/>
    </source>
</evidence>
<dbReference type="OrthoDB" id="9927103at2759"/>
<comment type="cofactor">
    <cofactor evidence="1">
        <name>Mg(2+)</name>
        <dbReference type="ChEBI" id="CHEBI:18420"/>
    </cofactor>
</comment>
<organism evidence="7 8">
    <name type="scientific">Portunus trituberculatus</name>
    <name type="common">Swimming crab</name>
    <name type="synonym">Neptunus trituberculatus</name>
    <dbReference type="NCBI Taxonomy" id="210409"/>
    <lineage>
        <taxon>Eukaryota</taxon>
        <taxon>Metazoa</taxon>
        <taxon>Ecdysozoa</taxon>
        <taxon>Arthropoda</taxon>
        <taxon>Crustacea</taxon>
        <taxon>Multicrustacea</taxon>
        <taxon>Malacostraca</taxon>
        <taxon>Eumalacostraca</taxon>
        <taxon>Eucarida</taxon>
        <taxon>Decapoda</taxon>
        <taxon>Pleocyemata</taxon>
        <taxon>Brachyura</taxon>
        <taxon>Eubrachyura</taxon>
        <taxon>Portunoidea</taxon>
        <taxon>Portunidae</taxon>
        <taxon>Portuninae</taxon>
        <taxon>Portunus</taxon>
    </lineage>
</organism>
<evidence type="ECO:0000256" key="6">
    <source>
        <dbReference type="ARBA" id="ARBA00023229"/>
    </source>
</evidence>
<dbReference type="GO" id="GO:0046872">
    <property type="term" value="F:metal ion binding"/>
    <property type="evidence" value="ECO:0007669"/>
    <property type="project" value="UniProtKB-KW"/>
</dbReference>
<dbReference type="Gene3D" id="1.10.600.10">
    <property type="entry name" value="Farnesyl Diphosphate Synthase"/>
    <property type="match status" value="1"/>
</dbReference>
<dbReference type="InterPro" id="IPR000092">
    <property type="entry name" value="Polyprenyl_synt"/>
</dbReference>
<dbReference type="GO" id="GO:0004659">
    <property type="term" value="F:prenyltransferase activity"/>
    <property type="evidence" value="ECO:0007669"/>
    <property type="project" value="InterPro"/>
</dbReference>
<evidence type="ECO:0000256" key="4">
    <source>
        <dbReference type="ARBA" id="ARBA00022723"/>
    </source>
</evidence>
<dbReference type="PANTHER" id="PTHR12001">
    <property type="entry name" value="GERANYLGERANYL PYROPHOSPHATE SYNTHASE"/>
    <property type="match status" value="1"/>
</dbReference>
<dbReference type="SUPFAM" id="SSF48576">
    <property type="entry name" value="Terpenoid synthases"/>
    <property type="match status" value="1"/>
</dbReference>
<dbReference type="GO" id="GO:0042811">
    <property type="term" value="P:pheromone biosynthetic process"/>
    <property type="evidence" value="ECO:0007669"/>
    <property type="project" value="UniProtKB-ARBA"/>
</dbReference>
<evidence type="ECO:0000256" key="3">
    <source>
        <dbReference type="ARBA" id="ARBA00022679"/>
    </source>
</evidence>
<keyword evidence="3" id="KW-0808">Transferase</keyword>
<dbReference type="GO" id="GO:0008299">
    <property type="term" value="P:isoprenoid biosynthetic process"/>
    <property type="evidence" value="ECO:0007669"/>
    <property type="project" value="UniProtKB-KW"/>
</dbReference>
<dbReference type="Proteomes" id="UP000324222">
    <property type="component" value="Unassembled WGS sequence"/>
</dbReference>
<protein>
    <submittedName>
        <fullName evidence="7">Decaprenyl-diphosphate synthase subunit 1</fullName>
    </submittedName>
</protein>
<comment type="similarity">
    <text evidence="2">Belongs to the FPP/GGPP synthase family.</text>
</comment>
<name>A0A5B7F583_PORTR</name>